<feature type="non-terminal residue" evidence="7">
    <location>
        <position position="1"/>
    </location>
</feature>
<dbReference type="AlphaFoldDB" id="A0A8S2USD9"/>
<dbReference type="InterPro" id="IPR002867">
    <property type="entry name" value="IBR_dom"/>
</dbReference>
<evidence type="ECO:0000256" key="3">
    <source>
        <dbReference type="ARBA" id="ARBA00022786"/>
    </source>
</evidence>
<dbReference type="EMBL" id="CAJOBJ010047942">
    <property type="protein sequence ID" value="CAF4359959.1"/>
    <property type="molecule type" value="Genomic_DNA"/>
</dbReference>
<dbReference type="Pfam" id="PF01485">
    <property type="entry name" value="IBR"/>
    <property type="match status" value="1"/>
</dbReference>
<organism evidence="7 8">
    <name type="scientific">Rotaria magnacalcarata</name>
    <dbReference type="NCBI Taxonomy" id="392030"/>
    <lineage>
        <taxon>Eukaryota</taxon>
        <taxon>Metazoa</taxon>
        <taxon>Spiralia</taxon>
        <taxon>Gnathifera</taxon>
        <taxon>Rotifera</taxon>
        <taxon>Eurotatoria</taxon>
        <taxon>Bdelloidea</taxon>
        <taxon>Philodinida</taxon>
        <taxon>Philodinidae</taxon>
        <taxon>Rotaria</taxon>
    </lineage>
</organism>
<protein>
    <recommendedName>
        <fullName evidence="5">IBR domain-containing protein</fullName>
    </recommendedName>
</protein>
<gene>
    <name evidence="6" type="ORF">BYL167_LOCUS24919</name>
    <name evidence="7" type="ORF">GIL414_LOCUS28358</name>
</gene>
<evidence type="ECO:0000256" key="4">
    <source>
        <dbReference type="ARBA" id="ARBA00022833"/>
    </source>
</evidence>
<evidence type="ECO:0000259" key="5">
    <source>
        <dbReference type="Pfam" id="PF01485"/>
    </source>
</evidence>
<accession>A0A8S2USD9</accession>
<keyword evidence="3" id="KW-0833">Ubl conjugation pathway</keyword>
<sequence>MSLIDSLGDNVRCRCGHRFCANCKQETHFPATCSAYRIYMDEVFRNGDLISDYDAIVQVKGRNCVSCRSF</sequence>
<keyword evidence="4" id="KW-0862">Zinc</keyword>
<evidence type="ECO:0000313" key="8">
    <source>
        <dbReference type="Proteomes" id="UP000681720"/>
    </source>
</evidence>
<evidence type="ECO:0000313" key="6">
    <source>
        <dbReference type="EMBL" id="CAF4234515.1"/>
    </source>
</evidence>
<dbReference type="Proteomes" id="UP000681720">
    <property type="component" value="Unassembled WGS sequence"/>
</dbReference>
<feature type="domain" description="IBR" evidence="5">
    <location>
        <begin position="9"/>
        <end position="33"/>
    </location>
</feature>
<name>A0A8S2USD9_9BILA</name>
<keyword evidence="2" id="KW-0863">Zinc-finger</keyword>
<comment type="caution">
    <text evidence="7">The sequence shown here is derived from an EMBL/GenBank/DDBJ whole genome shotgun (WGS) entry which is preliminary data.</text>
</comment>
<evidence type="ECO:0000256" key="2">
    <source>
        <dbReference type="ARBA" id="ARBA00022771"/>
    </source>
</evidence>
<evidence type="ECO:0000256" key="1">
    <source>
        <dbReference type="ARBA" id="ARBA00022723"/>
    </source>
</evidence>
<dbReference type="Proteomes" id="UP000681967">
    <property type="component" value="Unassembled WGS sequence"/>
</dbReference>
<dbReference type="GO" id="GO:0008270">
    <property type="term" value="F:zinc ion binding"/>
    <property type="evidence" value="ECO:0007669"/>
    <property type="project" value="UniProtKB-KW"/>
</dbReference>
<reference evidence="7" key="1">
    <citation type="submission" date="2021-02" db="EMBL/GenBank/DDBJ databases">
        <authorList>
            <person name="Nowell W R."/>
        </authorList>
    </citation>
    <scope>NUCLEOTIDE SEQUENCE</scope>
</reference>
<dbReference type="EMBL" id="CAJOBH010023317">
    <property type="protein sequence ID" value="CAF4234515.1"/>
    <property type="molecule type" value="Genomic_DNA"/>
</dbReference>
<dbReference type="SUPFAM" id="SSF57850">
    <property type="entry name" value="RING/U-box"/>
    <property type="match status" value="1"/>
</dbReference>
<evidence type="ECO:0000313" key="7">
    <source>
        <dbReference type="EMBL" id="CAF4359959.1"/>
    </source>
</evidence>
<keyword evidence="1" id="KW-0479">Metal-binding</keyword>
<proteinExistence type="predicted"/>